<name>A0ABV6L258_9SPHI</name>
<keyword evidence="4 6" id="KW-1133">Transmembrane helix</keyword>
<protein>
    <recommendedName>
        <fullName evidence="9">MFS transporter</fullName>
    </recommendedName>
</protein>
<dbReference type="EMBL" id="JBHLTS010000018">
    <property type="protein sequence ID" value="MFC0513811.1"/>
    <property type="molecule type" value="Genomic_DNA"/>
</dbReference>
<feature type="transmembrane region" description="Helical" evidence="6">
    <location>
        <begin position="367"/>
        <end position="388"/>
    </location>
</feature>
<gene>
    <name evidence="7" type="ORF">ACFFGT_06360</name>
</gene>
<evidence type="ECO:0008006" key="9">
    <source>
        <dbReference type="Google" id="ProtNLM"/>
    </source>
</evidence>
<dbReference type="PANTHER" id="PTHR42718">
    <property type="entry name" value="MAJOR FACILITATOR SUPERFAMILY MULTIDRUG TRANSPORTER MFSC"/>
    <property type="match status" value="1"/>
</dbReference>
<feature type="transmembrane region" description="Helical" evidence="6">
    <location>
        <begin position="202"/>
        <end position="220"/>
    </location>
</feature>
<keyword evidence="2" id="KW-0813">Transport</keyword>
<evidence type="ECO:0000256" key="2">
    <source>
        <dbReference type="ARBA" id="ARBA00022448"/>
    </source>
</evidence>
<feature type="transmembrane region" description="Helical" evidence="6">
    <location>
        <begin position="82"/>
        <end position="105"/>
    </location>
</feature>
<dbReference type="Proteomes" id="UP001589828">
    <property type="component" value="Unassembled WGS sequence"/>
</dbReference>
<keyword evidence="8" id="KW-1185">Reference proteome</keyword>
<evidence type="ECO:0000256" key="5">
    <source>
        <dbReference type="ARBA" id="ARBA00023136"/>
    </source>
</evidence>
<comment type="subcellular location">
    <subcellularLocation>
        <location evidence="1">Membrane</location>
        <topology evidence="1">Multi-pass membrane protein</topology>
    </subcellularLocation>
</comment>
<evidence type="ECO:0000256" key="4">
    <source>
        <dbReference type="ARBA" id="ARBA00022989"/>
    </source>
</evidence>
<keyword evidence="3 6" id="KW-0812">Transmembrane</keyword>
<dbReference type="PANTHER" id="PTHR42718:SF9">
    <property type="entry name" value="MAJOR FACILITATOR SUPERFAMILY MULTIDRUG TRANSPORTER MFSC"/>
    <property type="match status" value="1"/>
</dbReference>
<feature type="transmembrane region" description="Helical" evidence="6">
    <location>
        <begin position="144"/>
        <end position="165"/>
    </location>
</feature>
<evidence type="ECO:0000256" key="1">
    <source>
        <dbReference type="ARBA" id="ARBA00004141"/>
    </source>
</evidence>
<dbReference type="RefSeq" id="WP_377021672.1">
    <property type="nucleotide sequence ID" value="NZ_JBHLTS010000018.1"/>
</dbReference>
<dbReference type="SUPFAM" id="SSF103473">
    <property type="entry name" value="MFS general substrate transporter"/>
    <property type="match status" value="1"/>
</dbReference>
<dbReference type="InterPro" id="IPR036259">
    <property type="entry name" value="MFS_trans_sf"/>
</dbReference>
<feature type="transmembrane region" description="Helical" evidence="6">
    <location>
        <begin position="338"/>
        <end position="355"/>
    </location>
</feature>
<feature type="transmembrane region" description="Helical" evidence="6">
    <location>
        <begin position="171"/>
        <end position="190"/>
    </location>
</feature>
<evidence type="ECO:0000256" key="3">
    <source>
        <dbReference type="ARBA" id="ARBA00022692"/>
    </source>
</evidence>
<feature type="transmembrane region" description="Helical" evidence="6">
    <location>
        <begin position="12"/>
        <end position="35"/>
    </location>
</feature>
<evidence type="ECO:0000313" key="8">
    <source>
        <dbReference type="Proteomes" id="UP001589828"/>
    </source>
</evidence>
<feature type="transmembrane region" description="Helical" evidence="6">
    <location>
        <begin position="313"/>
        <end position="331"/>
    </location>
</feature>
<feature type="transmembrane region" description="Helical" evidence="6">
    <location>
        <begin position="471"/>
        <end position="492"/>
    </location>
</feature>
<feature type="transmembrane region" description="Helical" evidence="6">
    <location>
        <begin position="232"/>
        <end position="253"/>
    </location>
</feature>
<evidence type="ECO:0000256" key="6">
    <source>
        <dbReference type="SAM" id="Phobius"/>
    </source>
</evidence>
<feature type="transmembrane region" description="Helical" evidence="6">
    <location>
        <begin position="111"/>
        <end position="132"/>
    </location>
</feature>
<sequence>MELYDLFYKWVPVYIKLPVLFILILGILVCNGIFLGNTTDIYSDLGVYTEPYTQAYNAMYIGMGLGLIAHVRLKLRFSNKQLLLTGLLMMLLMNIICATTSNTILTITACLVLGFVKIWALVEVYVIWLLVWSKKFDTSRLYPFIYFTALGGLYFMTWLTTQLTYTYNWRYSYIVVFILLLFCILLVLVFAENHPLKRKFPFYQIDYIGLILLGSSMMMLDYATVNGKVEDWGASNNIIAAFWGAGITFLLFLRRELILKRPFFDFSIFGKATFRSGLLYFIFLGVVLPGTFQSTFTAGILHYEAIRNSELNLYLVPGIFAGCVLCFFWYYKGFDAEILILAGFLCFVIYHIMMYNSFANDFNINDFWLPLIIKGFGTALLYVAVGLYTTRNLNLTVVLSAAGAMIVVRSFIGGGIISALYGYFLYDQRIKHLDYLAGKLDANNYLANVNGAANLYRTMQQQATLAASKQLTGYVIIAGILISLIVLTKYLFKKLNSRANARAESYHRLP</sequence>
<comment type="caution">
    <text evidence="7">The sequence shown here is derived from an EMBL/GenBank/DDBJ whole genome shotgun (WGS) entry which is preliminary data.</text>
</comment>
<accession>A0ABV6L258</accession>
<organism evidence="7 8">
    <name type="scientific">Mucilaginibacter angelicae</name>
    <dbReference type="NCBI Taxonomy" id="869718"/>
    <lineage>
        <taxon>Bacteria</taxon>
        <taxon>Pseudomonadati</taxon>
        <taxon>Bacteroidota</taxon>
        <taxon>Sphingobacteriia</taxon>
        <taxon>Sphingobacteriales</taxon>
        <taxon>Sphingobacteriaceae</taxon>
        <taxon>Mucilaginibacter</taxon>
    </lineage>
</organism>
<keyword evidence="5 6" id="KW-0472">Membrane</keyword>
<evidence type="ECO:0000313" key="7">
    <source>
        <dbReference type="EMBL" id="MFC0513811.1"/>
    </source>
</evidence>
<proteinExistence type="predicted"/>
<dbReference type="Gene3D" id="1.20.1250.20">
    <property type="entry name" value="MFS general substrate transporter like domains"/>
    <property type="match status" value="1"/>
</dbReference>
<reference evidence="7 8" key="1">
    <citation type="submission" date="2024-09" db="EMBL/GenBank/DDBJ databases">
        <authorList>
            <person name="Sun Q."/>
            <person name="Mori K."/>
        </authorList>
    </citation>
    <scope>NUCLEOTIDE SEQUENCE [LARGE SCALE GENOMIC DNA]</scope>
    <source>
        <strain evidence="7 8">NCAIM B.02415</strain>
    </source>
</reference>
<feature type="transmembrane region" description="Helical" evidence="6">
    <location>
        <begin position="278"/>
        <end position="301"/>
    </location>
</feature>
<feature type="transmembrane region" description="Helical" evidence="6">
    <location>
        <begin position="55"/>
        <end position="75"/>
    </location>
</feature>
<feature type="transmembrane region" description="Helical" evidence="6">
    <location>
        <begin position="395"/>
        <end position="424"/>
    </location>
</feature>